<dbReference type="Gene3D" id="1.10.10.10">
    <property type="entry name" value="Winged helix-like DNA-binding domain superfamily/Winged helix DNA-binding domain"/>
    <property type="match status" value="1"/>
</dbReference>
<dbReference type="RefSeq" id="WP_133229447.1">
    <property type="nucleotide sequence ID" value="NZ_SMRT01000006.1"/>
</dbReference>
<evidence type="ECO:0000313" key="8">
    <source>
        <dbReference type="Proteomes" id="UP000295636"/>
    </source>
</evidence>
<comment type="subcellular location">
    <subcellularLocation>
        <location evidence="1">Cytoplasm</location>
    </subcellularLocation>
</comment>
<dbReference type="InterPro" id="IPR036388">
    <property type="entry name" value="WH-like_DNA-bd_sf"/>
</dbReference>
<reference evidence="7 8" key="1">
    <citation type="submission" date="2019-03" db="EMBL/GenBank/DDBJ databases">
        <title>This is whole genome sequence of Paenibacillus sp MS74 strain.</title>
        <authorList>
            <person name="Trinh H.N."/>
        </authorList>
    </citation>
    <scope>NUCLEOTIDE SEQUENCE [LARGE SCALE GENOMIC DNA]</scope>
    <source>
        <strain evidence="7 8">MS74</strain>
    </source>
</reference>
<protein>
    <submittedName>
        <fullName evidence="7">MarR family transcriptional regulator</fullName>
    </submittedName>
</protein>
<dbReference type="PANTHER" id="PTHR33164:SF5">
    <property type="entry name" value="ORGANIC HYDROPEROXIDE RESISTANCE TRANSCRIPTIONAL REGULATOR"/>
    <property type="match status" value="1"/>
</dbReference>
<dbReference type="GO" id="GO:0005737">
    <property type="term" value="C:cytoplasm"/>
    <property type="evidence" value="ECO:0007669"/>
    <property type="project" value="UniProtKB-SubCell"/>
</dbReference>
<dbReference type="InterPro" id="IPR055166">
    <property type="entry name" value="Transc_reg_Sar_Rot_HTH"/>
</dbReference>
<dbReference type="OrthoDB" id="9806864at2"/>
<evidence type="ECO:0000313" key="7">
    <source>
        <dbReference type="EMBL" id="TDF97155.1"/>
    </source>
</evidence>
<evidence type="ECO:0000256" key="3">
    <source>
        <dbReference type="ARBA" id="ARBA00023015"/>
    </source>
</evidence>
<dbReference type="FunFam" id="1.10.10.10:FF:000163">
    <property type="entry name" value="MarR family transcriptional regulator"/>
    <property type="match status" value="1"/>
</dbReference>
<keyword evidence="8" id="KW-1185">Reference proteome</keyword>
<dbReference type="GO" id="GO:0006950">
    <property type="term" value="P:response to stress"/>
    <property type="evidence" value="ECO:0007669"/>
    <property type="project" value="TreeGrafter"/>
</dbReference>
<dbReference type="AlphaFoldDB" id="A0A4R5KQ69"/>
<keyword evidence="5" id="KW-0804">Transcription</keyword>
<accession>A0A4R5KQ69</accession>
<dbReference type="GO" id="GO:0003700">
    <property type="term" value="F:DNA-binding transcription factor activity"/>
    <property type="evidence" value="ECO:0007669"/>
    <property type="project" value="InterPro"/>
</dbReference>
<organism evidence="7 8">
    <name type="scientific">Paenibacillus piri</name>
    <dbReference type="NCBI Taxonomy" id="2547395"/>
    <lineage>
        <taxon>Bacteria</taxon>
        <taxon>Bacillati</taxon>
        <taxon>Bacillota</taxon>
        <taxon>Bacilli</taxon>
        <taxon>Bacillales</taxon>
        <taxon>Paenibacillaceae</taxon>
        <taxon>Paenibacillus</taxon>
    </lineage>
</organism>
<proteinExistence type="predicted"/>
<dbReference type="PROSITE" id="PS50995">
    <property type="entry name" value="HTH_MARR_2"/>
    <property type="match status" value="1"/>
</dbReference>
<comment type="caution">
    <text evidence="7">The sequence shown here is derived from an EMBL/GenBank/DDBJ whole genome shotgun (WGS) entry which is preliminary data.</text>
</comment>
<name>A0A4R5KQ69_9BACL</name>
<evidence type="ECO:0000256" key="2">
    <source>
        <dbReference type="ARBA" id="ARBA00022490"/>
    </source>
</evidence>
<dbReference type="InterPro" id="IPR039422">
    <property type="entry name" value="MarR/SlyA-like"/>
</dbReference>
<feature type="domain" description="HTH marR-type" evidence="6">
    <location>
        <begin position="10"/>
        <end position="140"/>
    </location>
</feature>
<evidence type="ECO:0000256" key="4">
    <source>
        <dbReference type="ARBA" id="ARBA00023125"/>
    </source>
</evidence>
<keyword evidence="2" id="KW-0963">Cytoplasm</keyword>
<keyword evidence="4" id="KW-0238">DNA-binding</keyword>
<evidence type="ECO:0000256" key="5">
    <source>
        <dbReference type="ARBA" id="ARBA00023163"/>
    </source>
</evidence>
<dbReference type="InterPro" id="IPR000835">
    <property type="entry name" value="HTH_MarR-typ"/>
</dbReference>
<dbReference type="PRINTS" id="PR00598">
    <property type="entry name" value="HTHMARR"/>
</dbReference>
<evidence type="ECO:0000256" key="1">
    <source>
        <dbReference type="ARBA" id="ARBA00004496"/>
    </source>
</evidence>
<dbReference type="Proteomes" id="UP000295636">
    <property type="component" value="Unassembled WGS sequence"/>
</dbReference>
<keyword evidence="3" id="KW-0805">Transcription regulation</keyword>
<evidence type="ECO:0000259" key="6">
    <source>
        <dbReference type="PROSITE" id="PS50995"/>
    </source>
</evidence>
<gene>
    <name evidence="7" type="ORF">E1757_15075</name>
</gene>
<dbReference type="PANTHER" id="PTHR33164">
    <property type="entry name" value="TRANSCRIPTIONAL REGULATOR, MARR FAMILY"/>
    <property type="match status" value="1"/>
</dbReference>
<dbReference type="Pfam" id="PF22381">
    <property type="entry name" value="Staph_reg_Sar_Rot"/>
    <property type="match status" value="1"/>
</dbReference>
<dbReference type="InterPro" id="IPR036390">
    <property type="entry name" value="WH_DNA-bd_sf"/>
</dbReference>
<dbReference type="SMART" id="SM00347">
    <property type="entry name" value="HTH_MARR"/>
    <property type="match status" value="1"/>
</dbReference>
<dbReference type="SUPFAM" id="SSF46785">
    <property type="entry name" value="Winged helix' DNA-binding domain"/>
    <property type="match status" value="1"/>
</dbReference>
<dbReference type="GO" id="GO:0003677">
    <property type="term" value="F:DNA binding"/>
    <property type="evidence" value="ECO:0007669"/>
    <property type="project" value="UniProtKB-KW"/>
</dbReference>
<sequence>MNREELLKLDNQLCFSIYACSREITNLYRPFLNELGITYPQYLVLMVLWEQQTCTVKEIGDRLYLDSGTLTPMLKRMEDAGLLTRQRSKSDERRVEIRLTEAGRELKEKAVCIPETCIPHFSLSKEQYEQLLLQMNRLIHNLQEAAGSIK</sequence>
<dbReference type="EMBL" id="SMRT01000006">
    <property type="protein sequence ID" value="TDF97155.1"/>
    <property type="molecule type" value="Genomic_DNA"/>
</dbReference>